<dbReference type="Gene3D" id="3.20.20.70">
    <property type="entry name" value="Aldolase class I"/>
    <property type="match status" value="1"/>
</dbReference>
<dbReference type="Proteomes" id="UP000199659">
    <property type="component" value="Unassembled WGS sequence"/>
</dbReference>
<name>A0A1I6JY67_9FIRM</name>
<keyword evidence="4 9" id="KW-0028">Amino-acid biosynthesis</keyword>
<dbReference type="GO" id="GO:0004425">
    <property type="term" value="F:indole-3-glycerol-phosphate synthase activity"/>
    <property type="evidence" value="ECO:0007669"/>
    <property type="project" value="UniProtKB-UniRule"/>
</dbReference>
<dbReference type="InterPro" id="IPR001468">
    <property type="entry name" value="Indole-3-GlycerolPSynthase_CS"/>
</dbReference>
<dbReference type="AlphaFoldDB" id="A0A1I6JY67"/>
<dbReference type="STRING" id="37658.SAMN05661086_02076"/>
<keyword evidence="12" id="KW-1185">Reference proteome</keyword>
<comment type="catalytic activity">
    <reaction evidence="1 9">
        <text>1-(2-carboxyphenylamino)-1-deoxy-D-ribulose 5-phosphate + H(+) = (1S,2R)-1-C-(indol-3-yl)glycerol 3-phosphate + CO2 + H2O</text>
        <dbReference type="Rhea" id="RHEA:23476"/>
        <dbReference type="ChEBI" id="CHEBI:15377"/>
        <dbReference type="ChEBI" id="CHEBI:15378"/>
        <dbReference type="ChEBI" id="CHEBI:16526"/>
        <dbReference type="ChEBI" id="CHEBI:58613"/>
        <dbReference type="ChEBI" id="CHEBI:58866"/>
        <dbReference type="EC" id="4.1.1.48"/>
    </reaction>
</comment>
<protein>
    <recommendedName>
        <fullName evidence="9">Indole-3-glycerol phosphate synthase</fullName>
        <shortName evidence="9">IGPS</shortName>
        <ecNumber evidence="9">4.1.1.48</ecNumber>
    </recommendedName>
</protein>
<reference evidence="11 12" key="1">
    <citation type="submission" date="2016-10" db="EMBL/GenBank/DDBJ databases">
        <authorList>
            <person name="de Groot N.N."/>
        </authorList>
    </citation>
    <scope>NUCLEOTIDE SEQUENCE [LARGE SCALE GENOMIC DNA]</scope>
    <source>
        <strain evidence="11 12">743A</strain>
    </source>
</reference>
<organism evidence="11 12">
    <name type="scientific">Anaeromicropila populeti</name>
    <dbReference type="NCBI Taxonomy" id="37658"/>
    <lineage>
        <taxon>Bacteria</taxon>
        <taxon>Bacillati</taxon>
        <taxon>Bacillota</taxon>
        <taxon>Clostridia</taxon>
        <taxon>Lachnospirales</taxon>
        <taxon>Lachnospiraceae</taxon>
        <taxon>Anaeromicropila</taxon>
    </lineage>
</organism>
<dbReference type="PROSITE" id="PS00614">
    <property type="entry name" value="IGPS"/>
    <property type="match status" value="1"/>
</dbReference>
<accession>A0A1I6JY67</accession>
<dbReference type="SUPFAM" id="SSF51366">
    <property type="entry name" value="Ribulose-phoshate binding barrel"/>
    <property type="match status" value="1"/>
</dbReference>
<dbReference type="PANTHER" id="PTHR22854">
    <property type="entry name" value="TRYPTOPHAN BIOSYNTHESIS PROTEIN"/>
    <property type="match status" value="1"/>
</dbReference>
<evidence type="ECO:0000256" key="8">
    <source>
        <dbReference type="ARBA" id="ARBA00023239"/>
    </source>
</evidence>
<dbReference type="Pfam" id="PF00218">
    <property type="entry name" value="IGPS"/>
    <property type="match status" value="1"/>
</dbReference>
<dbReference type="HAMAP" id="MF_00134_B">
    <property type="entry name" value="IGPS_B"/>
    <property type="match status" value="1"/>
</dbReference>
<dbReference type="RefSeq" id="WP_092560608.1">
    <property type="nucleotide sequence ID" value="NZ_FOYZ01000007.1"/>
</dbReference>
<dbReference type="EMBL" id="FOYZ01000007">
    <property type="protein sequence ID" value="SFR83935.1"/>
    <property type="molecule type" value="Genomic_DNA"/>
</dbReference>
<dbReference type="OrthoDB" id="9804217at2"/>
<dbReference type="InterPro" id="IPR045186">
    <property type="entry name" value="Indole-3-glycerol_P_synth"/>
</dbReference>
<dbReference type="InterPro" id="IPR013785">
    <property type="entry name" value="Aldolase_TIM"/>
</dbReference>
<keyword evidence="8 9" id="KW-0456">Lyase</keyword>
<keyword evidence="6 9" id="KW-0822">Tryptophan biosynthesis</keyword>
<evidence type="ECO:0000256" key="3">
    <source>
        <dbReference type="ARBA" id="ARBA00008737"/>
    </source>
</evidence>
<evidence type="ECO:0000256" key="1">
    <source>
        <dbReference type="ARBA" id="ARBA00001633"/>
    </source>
</evidence>
<keyword evidence="5 9" id="KW-0210">Decarboxylase</keyword>
<dbReference type="InterPro" id="IPR011060">
    <property type="entry name" value="RibuloseP-bd_barrel"/>
</dbReference>
<dbReference type="GO" id="GO:0000162">
    <property type="term" value="P:L-tryptophan biosynthetic process"/>
    <property type="evidence" value="ECO:0007669"/>
    <property type="project" value="UniProtKB-UniRule"/>
</dbReference>
<evidence type="ECO:0000256" key="6">
    <source>
        <dbReference type="ARBA" id="ARBA00022822"/>
    </source>
</evidence>
<dbReference type="InterPro" id="IPR013798">
    <property type="entry name" value="Indole-3-glycerol_P_synth_dom"/>
</dbReference>
<evidence type="ECO:0000313" key="12">
    <source>
        <dbReference type="Proteomes" id="UP000199659"/>
    </source>
</evidence>
<evidence type="ECO:0000256" key="2">
    <source>
        <dbReference type="ARBA" id="ARBA00004696"/>
    </source>
</evidence>
<dbReference type="UniPathway" id="UPA00035">
    <property type="reaction ID" value="UER00043"/>
</dbReference>
<dbReference type="EC" id="4.1.1.48" evidence="9"/>
<dbReference type="NCBIfam" id="NF001377">
    <property type="entry name" value="PRK00278.2-4"/>
    <property type="match status" value="1"/>
</dbReference>
<evidence type="ECO:0000256" key="9">
    <source>
        <dbReference type="HAMAP-Rule" id="MF_00134"/>
    </source>
</evidence>
<comment type="similarity">
    <text evidence="3 9">Belongs to the TrpC family.</text>
</comment>
<evidence type="ECO:0000256" key="4">
    <source>
        <dbReference type="ARBA" id="ARBA00022605"/>
    </source>
</evidence>
<proteinExistence type="inferred from homology"/>
<dbReference type="GO" id="GO:0004640">
    <property type="term" value="F:phosphoribosylanthranilate isomerase activity"/>
    <property type="evidence" value="ECO:0007669"/>
    <property type="project" value="TreeGrafter"/>
</dbReference>
<evidence type="ECO:0000256" key="7">
    <source>
        <dbReference type="ARBA" id="ARBA00023141"/>
    </source>
</evidence>
<sequence>MILDVIVEDKKKRLVQHKEKIDEKQMKQLAINTNRKSISFHKALAKNGLSIIGEFKKASPSMGVIDNKLDLTDRIDQYNQSVDAISCLTEEDHFMGSVEYLKEIRQISSLPIIRKDFIIDPYQIYEAKVIGADAVLLIAAILTDDQMKELYELSNQLELDVLLEVHDEEEMRRAVSLGAKIIGINNRNLKDFTITLETTKRLSQLLSEECQGNRPVLVSESGVTTAEDIEFLKKCDVNALLIGRAFMEALNPKELASEWKNIYNGGRC</sequence>
<comment type="pathway">
    <text evidence="2 9">Amino-acid biosynthesis; L-tryptophan biosynthesis; L-tryptophan from chorismate: step 4/5.</text>
</comment>
<evidence type="ECO:0000259" key="10">
    <source>
        <dbReference type="Pfam" id="PF00218"/>
    </source>
</evidence>
<evidence type="ECO:0000313" key="11">
    <source>
        <dbReference type="EMBL" id="SFR83935.1"/>
    </source>
</evidence>
<gene>
    <name evidence="9" type="primary">trpC</name>
    <name evidence="11" type="ORF">SAMN05661086_02076</name>
</gene>
<dbReference type="PANTHER" id="PTHR22854:SF2">
    <property type="entry name" value="INDOLE-3-GLYCEROL-PHOSPHATE SYNTHASE"/>
    <property type="match status" value="1"/>
</dbReference>
<dbReference type="CDD" id="cd00331">
    <property type="entry name" value="IGPS"/>
    <property type="match status" value="1"/>
</dbReference>
<dbReference type="FunFam" id="3.20.20.70:FF:000024">
    <property type="entry name" value="Indole-3-glycerol phosphate synthase"/>
    <property type="match status" value="1"/>
</dbReference>
<keyword evidence="7 9" id="KW-0057">Aromatic amino acid biosynthesis</keyword>
<evidence type="ECO:0000256" key="5">
    <source>
        <dbReference type="ARBA" id="ARBA00022793"/>
    </source>
</evidence>
<feature type="domain" description="Indole-3-glycerol phosphate synthase" evidence="10">
    <location>
        <begin position="3"/>
        <end position="253"/>
    </location>
</feature>